<dbReference type="RefSeq" id="WP_007659192.1">
    <property type="nucleotide sequence ID" value="NZ_KQ033913.1"/>
</dbReference>
<evidence type="ECO:0000313" key="3">
    <source>
        <dbReference type="Proteomes" id="UP000033047"/>
    </source>
</evidence>
<dbReference type="STRING" id="927665.HMPREF1535_03407"/>
<name>A0A0F5J7T5_9BACT</name>
<dbReference type="PROSITE" id="PS50005">
    <property type="entry name" value="TPR"/>
    <property type="match status" value="1"/>
</dbReference>
<comment type="caution">
    <text evidence="2">The sequence shown here is derived from an EMBL/GenBank/DDBJ whole genome shotgun (WGS) entry which is preliminary data.</text>
</comment>
<dbReference type="EMBL" id="AQHV01000014">
    <property type="protein sequence ID" value="KKB53854.1"/>
    <property type="molecule type" value="Genomic_DNA"/>
</dbReference>
<dbReference type="InterPro" id="IPR019734">
    <property type="entry name" value="TPR_rpt"/>
</dbReference>
<dbReference type="Gene3D" id="3.30.1330.60">
    <property type="entry name" value="OmpA-like domain"/>
    <property type="match status" value="1"/>
</dbReference>
<dbReference type="Proteomes" id="UP000033047">
    <property type="component" value="Unassembled WGS sequence"/>
</dbReference>
<evidence type="ECO:0000313" key="2">
    <source>
        <dbReference type="EMBL" id="KKB53854.1"/>
    </source>
</evidence>
<reference evidence="2 3" key="1">
    <citation type="submission" date="2013-04" db="EMBL/GenBank/DDBJ databases">
        <title>The Genome Sequence of Parabacteroides goldsteinii DSM 19448.</title>
        <authorList>
            <consortium name="The Broad Institute Genomics Platform"/>
            <person name="Earl A."/>
            <person name="Ward D."/>
            <person name="Feldgarden M."/>
            <person name="Gevers D."/>
            <person name="Martens E."/>
            <person name="Sakamoto M."/>
            <person name="Benno Y."/>
            <person name="Song Y."/>
            <person name="Liu C."/>
            <person name="Lee J."/>
            <person name="Bolanos M."/>
            <person name="Vaisanen M.L."/>
            <person name="Finegold S.M."/>
            <person name="Walker B."/>
            <person name="Young S."/>
            <person name="Zeng Q."/>
            <person name="Gargeya S."/>
            <person name="Fitzgerald M."/>
            <person name="Haas B."/>
            <person name="Abouelleil A."/>
            <person name="Allen A.W."/>
            <person name="Alvarado L."/>
            <person name="Arachchi H.M."/>
            <person name="Berlin A.M."/>
            <person name="Chapman S.B."/>
            <person name="Gainer-Dewar J."/>
            <person name="Goldberg J."/>
            <person name="Griggs A."/>
            <person name="Gujja S."/>
            <person name="Hansen M."/>
            <person name="Howarth C."/>
            <person name="Imamovic A."/>
            <person name="Ireland A."/>
            <person name="Larimer J."/>
            <person name="McCowan C."/>
            <person name="Murphy C."/>
            <person name="Pearson M."/>
            <person name="Poon T.W."/>
            <person name="Priest M."/>
            <person name="Roberts A."/>
            <person name="Saif S."/>
            <person name="Shea T."/>
            <person name="Sisk P."/>
            <person name="Sykes S."/>
            <person name="Wortman J."/>
            <person name="Nusbaum C."/>
            <person name="Birren B."/>
        </authorList>
    </citation>
    <scope>NUCLEOTIDE SEQUENCE [LARGE SCALE GENOMIC DNA]</scope>
    <source>
        <strain evidence="2 3">DSM 19448</strain>
    </source>
</reference>
<protein>
    <submittedName>
        <fullName evidence="2">Uncharacterized protein</fullName>
    </submittedName>
</protein>
<feature type="repeat" description="TPR" evidence="1">
    <location>
        <begin position="343"/>
        <end position="376"/>
    </location>
</feature>
<keyword evidence="1" id="KW-0802">TPR repeat</keyword>
<dbReference type="SUPFAM" id="SSF48452">
    <property type="entry name" value="TPR-like"/>
    <property type="match status" value="1"/>
</dbReference>
<gene>
    <name evidence="2" type="ORF">HMPREF1535_03407</name>
</gene>
<dbReference type="AlphaFoldDB" id="A0A0F5J7T5"/>
<dbReference type="SUPFAM" id="SSF103088">
    <property type="entry name" value="OmpA-like"/>
    <property type="match status" value="1"/>
</dbReference>
<dbReference type="InterPro" id="IPR036737">
    <property type="entry name" value="OmpA-like_sf"/>
</dbReference>
<evidence type="ECO:0000256" key="1">
    <source>
        <dbReference type="PROSITE-ProRule" id="PRU00339"/>
    </source>
</evidence>
<dbReference type="InterPro" id="IPR011990">
    <property type="entry name" value="TPR-like_helical_dom_sf"/>
</dbReference>
<organism evidence="2 3">
    <name type="scientific">Parabacteroides goldsteinii DSM 19448 = WAL 12034</name>
    <dbReference type="NCBI Taxonomy" id="927665"/>
    <lineage>
        <taxon>Bacteria</taxon>
        <taxon>Pseudomonadati</taxon>
        <taxon>Bacteroidota</taxon>
        <taxon>Bacteroidia</taxon>
        <taxon>Bacteroidales</taxon>
        <taxon>Tannerellaceae</taxon>
        <taxon>Parabacteroides</taxon>
    </lineage>
</organism>
<sequence>MRKRILEGIAGIGLLAVLPACSTQKQAIMPEDVYAVARTVQTGTEQEAGSDKQQGQISRNVEIPQLQVDAQSVYNRMINYIVPEEELAPVLLKEQLAVYIDFPAGGVQVNPKYGNNSAELAKLEGHLKTLLQSADGFVKNIRIIGYASPDGNTKDNERLAGNRAVQFKNYLQKQFKLPVTCQVSVDWVGEDWDGLQGLISASDKKYGSRVQTIFQLTDDPDSRRKQIKAIDNGAVYKDIEKSFFSRLRRMELTVETEAQQPTLTDPQLIETIYTHPEKISLPDFIRLASFYRPGTEQYREVYEVAAYTYPSCAVALLNAAAASLALGDKEAARHFFQQVGDDPRAYNNQGVLLLMEGDKEGAASYFHKYLPLNPRVARENLRMISE</sequence>
<dbReference type="Gene3D" id="1.25.40.10">
    <property type="entry name" value="Tetratricopeptide repeat domain"/>
    <property type="match status" value="1"/>
</dbReference>
<accession>A0A0F5J7T5</accession>
<dbReference type="HOGENOM" id="CLU_026852_2_0_10"/>
<dbReference type="PATRIC" id="fig|927665.4.peg.3500"/>
<proteinExistence type="predicted"/>